<dbReference type="EMBL" id="JAPUFD010000010">
    <property type="protein sequence ID" value="MDI1489725.1"/>
    <property type="molecule type" value="Genomic_DNA"/>
</dbReference>
<reference evidence="2" key="1">
    <citation type="journal article" date="2023" name="Genome Biol. Evol.">
        <title>First Whole Genome Sequence and Flow Cytometry Genome Size Data for the Lichen-Forming Fungus Ramalina farinacea (Ascomycota).</title>
        <authorList>
            <person name="Llewellyn T."/>
            <person name="Mian S."/>
            <person name="Hill R."/>
            <person name="Leitch I.J."/>
            <person name="Gaya E."/>
        </authorList>
    </citation>
    <scope>NUCLEOTIDE SEQUENCE</scope>
    <source>
        <strain evidence="2">LIQ254RAFAR</strain>
    </source>
</reference>
<dbReference type="AlphaFoldDB" id="A0AA43QST8"/>
<evidence type="ECO:0000256" key="1">
    <source>
        <dbReference type="SAM" id="MobiDB-lite"/>
    </source>
</evidence>
<organism evidence="2 3">
    <name type="scientific">Ramalina farinacea</name>
    <dbReference type="NCBI Taxonomy" id="258253"/>
    <lineage>
        <taxon>Eukaryota</taxon>
        <taxon>Fungi</taxon>
        <taxon>Dikarya</taxon>
        <taxon>Ascomycota</taxon>
        <taxon>Pezizomycotina</taxon>
        <taxon>Lecanoromycetes</taxon>
        <taxon>OSLEUM clade</taxon>
        <taxon>Lecanoromycetidae</taxon>
        <taxon>Lecanorales</taxon>
        <taxon>Lecanorineae</taxon>
        <taxon>Ramalinaceae</taxon>
        <taxon>Ramalina</taxon>
    </lineage>
</organism>
<dbReference type="Proteomes" id="UP001161017">
    <property type="component" value="Unassembled WGS sequence"/>
</dbReference>
<sequence length="320" mass="35322">MRAYSSLAALGLSAKKSESGCIQGGVCERADRDHQDESDVAQLRKQRQPTTQLIEAEHEHNCCQEEAEQLGAFDDGWGQDSYYGDNEATVQSLGDGEAPKGGFKALLGEDTLQEIEAWLVHVSETESPDLIIQFDFDQWTSPAIDLSDSLSVVDWSSNGRRIAEWELKCDDHRDDWRGCDECYGTLTTIDCNEAIKQLPNDLPSDVTYDPATQTFTYPLFSKTISNPRFNLPIEEESGECLVQISLASSFRSDRSLWSIIRRRAGAIMSECMVDGHGVGGYQMTGENEGIRVTLQQATGTLSNEANGSSRTPLSTLVETT</sequence>
<proteinExistence type="predicted"/>
<evidence type="ECO:0000313" key="2">
    <source>
        <dbReference type="EMBL" id="MDI1489725.1"/>
    </source>
</evidence>
<protein>
    <submittedName>
        <fullName evidence="2">Uncharacterized protein</fullName>
    </submittedName>
</protein>
<name>A0AA43QST8_9LECA</name>
<comment type="caution">
    <text evidence="2">The sequence shown here is derived from an EMBL/GenBank/DDBJ whole genome shotgun (WGS) entry which is preliminary data.</text>
</comment>
<gene>
    <name evidence="2" type="ORF">OHK93_000923</name>
</gene>
<feature type="region of interest" description="Disordered" evidence="1">
    <location>
        <begin position="301"/>
        <end position="320"/>
    </location>
</feature>
<accession>A0AA43QST8</accession>
<evidence type="ECO:0000313" key="3">
    <source>
        <dbReference type="Proteomes" id="UP001161017"/>
    </source>
</evidence>
<keyword evidence="3" id="KW-1185">Reference proteome</keyword>